<accession>A0ABD1EK55</accession>
<dbReference type="Proteomes" id="UP001566132">
    <property type="component" value="Unassembled WGS sequence"/>
</dbReference>
<feature type="region of interest" description="Disordered" evidence="1">
    <location>
        <begin position="37"/>
        <end position="76"/>
    </location>
</feature>
<protein>
    <submittedName>
        <fullName evidence="2">Uncharacterized protein</fullName>
    </submittedName>
</protein>
<dbReference type="EMBL" id="JBDJPC010000007">
    <property type="protein sequence ID" value="KAL1493622.1"/>
    <property type="molecule type" value="Genomic_DNA"/>
</dbReference>
<evidence type="ECO:0000256" key="1">
    <source>
        <dbReference type="SAM" id="MobiDB-lite"/>
    </source>
</evidence>
<organism evidence="2 3">
    <name type="scientific">Hypothenemus hampei</name>
    <name type="common">Coffee berry borer</name>
    <dbReference type="NCBI Taxonomy" id="57062"/>
    <lineage>
        <taxon>Eukaryota</taxon>
        <taxon>Metazoa</taxon>
        <taxon>Ecdysozoa</taxon>
        <taxon>Arthropoda</taxon>
        <taxon>Hexapoda</taxon>
        <taxon>Insecta</taxon>
        <taxon>Pterygota</taxon>
        <taxon>Neoptera</taxon>
        <taxon>Endopterygota</taxon>
        <taxon>Coleoptera</taxon>
        <taxon>Polyphaga</taxon>
        <taxon>Cucujiformia</taxon>
        <taxon>Curculionidae</taxon>
        <taxon>Scolytinae</taxon>
        <taxon>Hypothenemus</taxon>
    </lineage>
</organism>
<comment type="caution">
    <text evidence="2">The sequence shown here is derived from an EMBL/GenBank/DDBJ whole genome shotgun (WGS) entry which is preliminary data.</text>
</comment>
<dbReference type="AlphaFoldDB" id="A0ABD1EK55"/>
<evidence type="ECO:0000313" key="3">
    <source>
        <dbReference type="Proteomes" id="UP001566132"/>
    </source>
</evidence>
<evidence type="ECO:0000313" key="2">
    <source>
        <dbReference type="EMBL" id="KAL1493622.1"/>
    </source>
</evidence>
<reference evidence="2 3" key="1">
    <citation type="submission" date="2024-05" db="EMBL/GenBank/DDBJ databases">
        <title>Genetic variation in Jamaican populations of the coffee berry borer (Hypothenemus hampei).</title>
        <authorList>
            <person name="Errbii M."/>
            <person name="Myrie A."/>
        </authorList>
    </citation>
    <scope>NUCLEOTIDE SEQUENCE [LARGE SCALE GENOMIC DNA]</scope>
    <source>
        <strain evidence="2">JA-Hopewell-2020-01-JO</strain>
        <tissue evidence="2">Whole body</tissue>
    </source>
</reference>
<gene>
    <name evidence="2" type="ORF">ABEB36_009322</name>
</gene>
<sequence>MENIASVYKSSDVETLTSTSIKLPECSVHFAIIPLSKDTNSDKKRGRKKRDPDEQESRKRIRNEKKWSRNIPKENKAKGEEYVSAKGLVIKAKVMKAACASRRKCYGKISLKKRQLLHQEFYGLTSDGQQQFIANTVLETQKARERRRSEKTESHRQFSRNLKKVRVTILPSVFHLN</sequence>
<keyword evidence="3" id="KW-1185">Reference proteome</keyword>
<name>A0ABD1EK55_HYPHA</name>
<feature type="compositionally biased region" description="Basic and acidic residues" evidence="1">
    <location>
        <begin position="50"/>
        <end position="76"/>
    </location>
</feature>
<proteinExistence type="predicted"/>